<dbReference type="InterPro" id="IPR014729">
    <property type="entry name" value="Rossmann-like_a/b/a_fold"/>
</dbReference>
<comment type="caution">
    <text evidence="3">The sequence shown here is derived from an EMBL/GenBank/DDBJ whole genome shotgun (WGS) entry which is preliminary data.</text>
</comment>
<dbReference type="PANTHER" id="PTHR30336:SF4">
    <property type="entry name" value="ENVELOPE BIOGENESIS FACTOR ELYC"/>
    <property type="match status" value="1"/>
</dbReference>
<keyword evidence="1" id="KW-0812">Transmembrane</keyword>
<protein>
    <submittedName>
        <fullName evidence="3">YdcF family protein</fullName>
    </submittedName>
</protein>
<gene>
    <name evidence="3" type="ORF">H8709_00350</name>
</gene>
<accession>A0A926I5U9</accession>
<dbReference type="RefSeq" id="WP_262396386.1">
    <property type="nucleotide sequence ID" value="NZ_JACRTC010000001.1"/>
</dbReference>
<feature type="domain" description="DUF218" evidence="2">
    <location>
        <begin position="106"/>
        <end position="226"/>
    </location>
</feature>
<dbReference type="InterPro" id="IPR003848">
    <property type="entry name" value="DUF218"/>
</dbReference>
<dbReference type="EMBL" id="JACRTC010000001">
    <property type="protein sequence ID" value="MBC8569279.1"/>
    <property type="molecule type" value="Genomic_DNA"/>
</dbReference>
<dbReference type="GO" id="GO:0005886">
    <property type="term" value="C:plasma membrane"/>
    <property type="evidence" value="ECO:0007669"/>
    <property type="project" value="TreeGrafter"/>
</dbReference>
<dbReference type="GO" id="GO:0043164">
    <property type="term" value="P:Gram-negative-bacterium-type cell wall biogenesis"/>
    <property type="evidence" value="ECO:0007669"/>
    <property type="project" value="TreeGrafter"/>
</dbReference>
<keyword evidence="1" id="KW-0472">Membrane</keyword>
<dbReference type="Pfam" id="PF02698">
    <property type="entry name" value="DUF218"/>
    <property type="match status" value="1"/>
</dbReference>
<reference evidence="3" key="1">
    <citation type="submission" date="2020-08" db="EMBL/GenBank/DDBJ databases">
        <title>Genome public.</title>
        <authorList>
            <person name="Liu C."/>
            <person name="Sun Q."/>
        </authorList>
    </citation>
    <scope>NUCLEOTIDE SEQUENCE</scope>
    <source>
        <strain evidence="3">NSJ-54</strain>
    </source>
</reference>
<feature type="transmembrane region" description="Helical" evidence="1">
    <location>
        <begin position="33"/>
        <end position="52"/>
    </location>
</feature>
<keyword evidence="1" id="KW-1133">Transmembrane helix</keyword>
<dbReference type="Proteomes" id="UP000660861">
    <property type="component" value="Unassembled WGS sequence"/>
</dbReference>
<evidence type="ECO:0000313" key="3">
    <source>
        <dbReference type="EMBL" id="MBC8569279.1"/>
    </source>
</evidence>
<feature type="transmembrane region" description="Helical" evidence="1">
    <location>
        <begin position="73"/>
        <end position="97"/>
    </location>
</feature>
<dbReference type="PANTHER" id="PTHR30336">
    <property type="entry name" value="INNER MEMBRANE PROTEIN, PROBABLE PERMEASE"/>
    <property type="match status" value="1"/>
</dbReference>
<evidence type="ECO:0000313" key="4">
    <source>
        <dbReference type="Proteomes" id="UP000660861"/>
    </source>
</evidence>
<dbReference type="CDD" id="cd06259">
    <property type="entry name" value="YdcF-like"/>
    <property type="match status" value="1"/>
</dbReference>
<name>A0A926I5U9_9FIRM</name>
<dbReference type="Gene3D" id="3.40.50.620">
    <property type="entry name" value="HUPs"/>
    <property type="match status" value="1"/>
</dbReference>
<keyword evidence="4" id="KW-1185">Reference proteome</keyword>
<dbReference type="InterPro" id="IPR051599">
    <property type="entry name" value="Cell_Envelope_Assoc"/>
</dbReference>
<proteinExistence type="predicted"/>
<feature type="transmembrane region" description="Helical" evidence="1">
    <location>
        <begin position="5"/>
        <end position="27"/>
    </location>
</feature>
<evidence type="ECO:0000256" key="1">
    <source>
        <dbReference type="SAM" id="Phobius"/>
    </source>
</evidence>
<dbReference type="GO" id="GO:0000270">
    <property type="term" value="P:peptidoglycan metabolic process"/>
    <property type="evidence" value="ECO:0007669"/>
    <property type="project" value="TreeGrafter"/>
</dbReference>
<evidence type="ECO:0000259" key="2">
    <source>
        <dbReference type="Pfam" id="PF02698"/>
    </source>
</evidence>
<sequence>MFSKILRGVIGVLGAFCLVFSLIPMLIYGIFNIGAILLFPAGALLLGLMFFWEKIAAWHRSSRGRWTRRLFDAAAILCGAGCICVLGVIAMMIHAAYLTPPNEAQTVVVLGCLVRGDSPSRMLQGRLDRALSYLQDHPDAVCVVSGGQGPNEDYTEAHVMAQYLIGRGVDPARIYQEADSSDTQENLAYSARLIRREGLSTQVAVVTDDFHMFRSLYRAREAGLSPSGLSSLPPWGLLPCYWLREVFAIGELVLEAL</sequence>
<dbReference type="AlphaFoldDB" id="A0A926I5U9"/>
<organism evidence="3 4">
    <name type="scientific">Zongyangia hominis</name>
    <dbReference type="NCBI Taxonomy" id="2763677"/>
    <lineage>
        <taxon>Bacteria</taxon>
        <taxon>Bacillati</taxon>
        <taxon>Bacillota</taxon>
        <taxon>Clostridia</taxon>
        <taxon>Eubacteriales</taxon>
        <taxon>Oscillospiraceae</taxon>
        <taxon>Zongyangia</taxon>
    </lineage>
</organism>